<dbReference type="Proteomes" id="UP001143328">
    <property type="component" value="Unassembled WGS sequence"/>
</dbReference>
<evidence type="ECO:0008006" key="3">
    <source>
        <dbReference type="Google" id="ProtNLM"/>
    </source>
</evidence>
<evidence type="ECO:0000313" key="2">
    <source>
        <dbReference type="Proteomes" id="UP001143328"/>
    </source>
</evidence>
<dbReference type="AlphaFoldDB" id="A0A9W6K2C6"/>
<organism evidence="1 2">
    <name type="scientific">Pseudomonas turukhanskensis</name>
    <dbReference type="NCBI Taxonomy" id="1806536"/>
    <lineage>
        <taxon>Bacteria</taxon>
        <taxon>Pseudomonadati</taxon>
        <taxon>Pseudomonadota</taxon>
        <taxon>Gammaproteobacteria</taxon>
        <taxon>Pseudomonadales</taxon>
        <taxon>Pseudomonadaceae</taxon>
        <taxon>Pseudomonas</taxon>
    </lineage>
</organism>
<dbReference type="RefSeq" id="WP_271193185.1">
    <property type="nucleotide sequence ID" value="NZ_BSFN01000001.1"/>
</dbReference>
<name>A0A9W6K2C6_9PSED</name>
<dbReference type="CDD" id="cd06233">
    <property type="entry name" value="M14-like"/>
    <property type="match status" value="1"/>
</dbReference>
<comment type="caution">
    <text evidence="1">The sequence shown here is derived from an EMBL/GenBank/DDBJ whole genome shotgun (WGS) entry which is preliminary data.</text>
</comment>
<gene>
    <name evidence="1" type="ORF">GCM10017655_00080</name>
</gene>
<dbReference type="SUPFAM" id="SSF53187">
    <property type="entry name" value="Zn-dependent exopeptidases"/>
    <property type="match status" value="1"/>
</dbReference>
<dbReference type="Gene3D" id="3.40.630.10">
    <property type="entry name" value="Zn peptidases"/>
    <property type="match status" value="1"/>
</dbReference>
<proteinExistence type="predicted"/>
<dbReference type="InterPro" id="IPR021259">
    <property type="entry name" value="DUF2817"/>
</dbReference>
<keyword evidence="2" id="KW-1185">Reference proteome</keyword>
<dbReference type="EMBL" id="BSFN01000001">
    <property type="protein sequence ID" value="GLK86946.1"/>
    <property type="molecule type" value="Genomic_DNA"/>
</dbReference>
<accession>A0A9W6K2C6</accession>
<reference evidence="1" key="2">
    <citation type="submission" date="2023-01" db="EMBL/GenBank/DDBJ databases">
        <authorList>
            <person name="Sun Q."/>
            <person name="Evtushenko L."/>
        </authorList>
    </citation>
    <scope>NUCLEOTIDE SEQUENCE</scope>
    <source>
        <strain evidence="1">VKM B-2935</strain>
    </source>
</reference>
<evidence type="ECO:0000313" key="1">
    <source>
        <dbReference type="EMBL" id="GLK86946.1"/>
    </source>
</evidence>
<reference evidence="1" key="1">
    <citation type="journal article" date="2014" name="Int. J. Syst. Evol. Microbiol.">
        <title>Complete genome sequence of Corynebacterium casei LMG S-19264T (=DSM 44701T), isolated from a smear-ripened cheese.</title>
        <authorList>
            <consortium name="US DOE Joint Genome Institute (JGI-PGF)"/>
            <person name="Walter F."/>
            <person name="Albersmeier A."/>
            <person name="Kalinowski J."/>
            <person name="Ruckert C."/>
        </authorList>
    </citation>
    <scope>NUCLEOTIDE SEQUENCE</scope>
    <source>
        <strain evidence="1">VKM B-2935</strain>
    </source>
</reference>
<dbReference type="Pfam" id="PF10994">
    <property type="entry name" value="DUF2817"/>
    <property type="match status" value="1"/>
</dbReference>
<protein>
    <recommendedName>
        <fullName evidence="3">DUF2817 domain-containing protein</fullName>
    </recommendedName>
</protein>
<sequence>MNPSCFSQSYTQARQQFLNSCARRGLAVESHIHPLPGRDGEQLAIDVAFHGKPDAANLLVLSSGCHGVEGFCGSGVQVDRLNDDAWFAATQRDDLAVLYIHALNPYGFSHLRRVTNENVDLNRNFIDFSQPLPDNAEYRALAPVLLPKKWPVGALNALQLMSFALRYGRMGLQAGISRGQHSDPKGLFFAGTAPTWSNQRLREILRTYGQRCQRLAWVDVHTGLGPRGHGERIYKGLQNAEDIARCRRWFGDQVTNAAEGNSASADLNGTIDLGVMAECPQAQYTGVTLEYGTLPGKQVLSALRAEQWLYNHPEAPLAQHQQIKQQIRDAFYVDADDWKIQVLEQARDVMAQGLAGLYS</sequence>